<dbReference type="NCBIfam" id="TIGR00187">
    <property type="entry name" value="ribE"/>
    <property type="match status" value="1"/>
</dbReference>
<dbReference type="SUPFAM" id="SSF63380">
    <property type="entry name" value="Riboflavin synthase domain-like"/>
    <property type="match status" value="2"/>
</dbReference>
<evidence type="ECO:0000256" key="4">
    <source>
        <dbReference type="ARBA" id="ARBA00013950"/>
    </source>
</evidence>
<feature type="repeat" description="Lumazine-binding" evidence="9">
    <location>
        <begin position="1"/>
        <end position="94"/>
    </location>
</feature>
<evidence type="ECO:0000256" key="6">
    <source>
        <dbReference type="ARBA" id="ARBA00022679"/>
    </source>
</evidence>
<evidence type="ECO:0000256" key="9">
    <source>
        <dbReference type="PROSITE-ProRule" id="PRU00524"/>
    </source>
</evidence>
<comment type="function">
    <text evidence="1">Catalyzes the dismutation of two molecules of 6,7-dimethyl-8-ribityllumazine, resulting in the formation of riboflavin and 5-amino-6-(D-ribitylamino)uracil.</text>
</comment>
<dbReference type="FunFam" id="2.40.30.20:FF:000003">
    <property type="entry name" value="Riboflavin synthase, alpha subunit"/>
    <property type="match status" value="1"/>
</dbReference>
<sequence>MFTGIVETTGTVSAIDDQAGGRRLRIDAPFEGLTEGQSIAVEGACLTVEDFGEGWFSVFLAEETLDRTYFGTISEGDGVNLERALPADGRFDGHFVQGHVDATAEILAIEEVGDDWRFTFSVPDGQDRYLVEKGSIAIDGISLTIAARNDDSIEVAIIPETYDVTTLGEKSVGDPVHVEVDVMAKYVERMLQADDQQPGWVERAAEE</sequence>
<feature type="repeat" description="Lumazine-binding" evidence="9">
    <location>
        <begin position="95"/>
        <end position="191"/>
    </location>
</feature>
<dbReference type="NCBIfam" id="NF006767">
    <property type="entry name" value="PRK09289.1"/>
    <property type="match status" value="1"/>
</dbReference>
<dbReference type="GO" id="GO:0004746">
    <property type="term" value="F:riboflavin synthase activity"/>
    <property type="evidence" value="ECO:0007669"/>
    <property type="project" value="UniProtKB-UniRule"/>
</dbReference>
<dbReference type="PANTHER" id="PTHR21098">
    <property type="entry name" value="RIBOFLAVIN SYNTHASE ALPHA CHAIN"/>
    <property type="match status" value="1"/>
</dbReference>
<dbReference type="OrthoDB" id="10084at2157"/>
<feature type="domain" description="Lumazine-binding" evidence="10">
    <location>
        <begin position="1"/>
        <end position="94"/>
    </location>
</feature>
<dbReference type="InterPro" id="IPR001783">
    <property type="entry name" value="Lumazine-bd"/>
</dbReference>
<dbReference type="GeneID" id="39847361"/>
<keyword evidence="12" id="KW-1185">Reference proteome</keyword>
<dbReference type="Pfam" id="PF00677">
    <property type="entry name" value="Lum_binding"/>
    <property type="match status" value="2"/>
</dbReference>
<dbReference type="PROSITE" id="PS51177">
    <property type="entry name" value="LUMAZINE_BIND"/>
    <property type="match status" value="2"/>
</dbReference>
<protein>
    <recommendedName>
        <fullName evidence="4 8">Riboflavin synthase</fullName>
        <ecNumber evidence="3 8">2.5.1.9</ecNumber>
    </recommendedName>
</protein>
<evidence type="ECO:0000259" key="10">
    <source>
        <dbReference type="PROSITE" id="PS51177"/>
    </source>
</evidence>
<evidence type="ECO:0000256" key="1">
    <source>
        <dbReference type="ARBA" id="ARBA00002803"/>
    </source>
</evidence>
<dbReference type="Proteomes" id="UP000296706">
    <property type="component" value="Chromosome"/>
</dbReference>
<dbReference type="InterPro" id="IPR017938">
    <property type="entry name" value="Riboflavin_synthase-like_b-brl"/>
</dbReference>
<evidence type="ECO:0000256" key="8">
    <source>
        <dbReference type="NCBIfam" id="TIGR00187"/>
    </source>
</evidence>
<comment type="pathway">
    <text evidence="2">Cofactor biosynthesis; riboflavin biosynthesis; riboflavin from 2-hydroxy-3-oxobutyl phosphate and 5-amino-6-(D-ribitylamino)uracil: step 2/2.</text>
</comment>
<name>A0A4D6HAE7_9EURY</name>
<dbReference type="Gene3D" id="2.40.30.20">
    <property type="match status" value="2"/>
</dbReference>
<organism evidence="11 12">
    <name type="scientific">Halapricum salinum</name>
    <dbReference type="NCBI Taxonomy" id="1457250"/>
    <lineage>
        <taxon>Archaea</taxon>
        <taxon>Methanobacteriati</taxon>
        <taxon>Methanobacteriota</taxon>
        <taxon>Stenosarchaea group</taxon>
        <taxon>Halobacteria</taxon>
        <taxon>Halobacteriales</taxon>
        <taxon>Haloarculaceae</taxon>
        <taxon>Halapricum</taxon>
    </lineage>
</organism>
<evidence type="ECO:0000256" key="2">
    <source>
        <dbReference type="ARBA" id="ARBA00004887"/>
    </source>
</evidence>
<reference evidence="11 12" key="1">
    <citation type="journal article" date="2019" name="Nat. Commun.">
        <title>A new type of DNA phosphorothioation-based antiviral system in archaea.</title>
        <authorList>
            <person name="Xiong L."/>
            <person name="Liu S."/>
            <person name="Chen S."/>
            <person name="Xiao Y."/>
            <person name="Zhu B."/>
            <person name="Gao Y."/>
            <person name="Zhang Y."/>
            <person name="Chen B."/>
            <person name="Luo J."/>
            <person name="Deng Z."/>
            <person name="Chen X."/>
            <person name="Wang L."/>
            <person name="Chen S."/>
        </authorList>
    </citation>
    <scope>NUCLEOTIDE SEQUENCE [LARGE SCALE GENOMIC DNA]</scope>
    <source>
        <strain evidence="11 12">CBA1105</strain>
    </source>
</reference>
<dbReference type="PANTHER" id="PTHR21098:SF0">
    <property type="entry name" value="RIBOFLAVIN SYNTHASE"/>
    <property type="match status" value="1"/>
</dbReference>
<dbReference type="EMBL" id="CP031310">
    <property type="protein sequence ID" value="QCC50790.1"/>
    <property type="molecule type" value="Genomic_DNA"/>
</dbReference>
<evidence type="ECO:0000256" key="5">
    <source>
        <dbReference type="ARBA" id="ARBA00022619"/>
    </source>
</evidence>
<dbReference type="GO" id="GO:0009231">
    <property type="term" value="P:riboflavin biosynthetic process"/>
    <property type="evidence" value="ECO:0007669"/>
    <property type="project" value="UniProtKB-KW"/>
</dbReference>
<dbReference type="FunFam" id="2.40.30.20:FF:000004">
    <property type="entry name" value="Riboflavin synthase, alpha subunit"/>
    <property type="match status" value="1"/>
</dbReference>
<dbReference type="InterPro" id="IPR026017">
    <property type="entry name" value="Lumazine-bd_dom"/>
</dbReference>
<dbReference type="InterPro" id="IPR023366">
    <property type="entry name" value="ATP_synth_asu-like_sf"/>
</dbReference>
<keyword evidence="7" id="KW-0677">Repeat</keyword>
<evidence type="ECO:0000256" key="3">
    <source>
        <dbReference type="ARBA" id="ARBA00012827"/>
    </source>
</evidence>
<evidence type="ECO:0000313" key="12">
    <source>
        <dbReference type="Proteomes" id="UP000296706"/>
    </source>
</evidence>
<keyword evidence="6 11" id="KW-0808">Transferase</keyword>
<dbReference type="AlphaFoldDB" id="A0A4D6HAE7"/>
<feature type="domain" description="Lumazine-binding" evidence="10">
    <location>
        <begin position="95"/>
        <end position="191"/>
    </location>
</feature>
<dbReference type="RefSeq" id="WP_049994234.1">
    <property type="nucleotide sequence ID" value="NZ_CP031310.1"/>
</dbReference>
<keyword evidence="5" id="KW-0686">Riboflavin biosynthesis</keyword>
<dbReference type="KEGG" id="hsn:DV733_05810"/>
<dbReference type="CDD" id="cd00402">
    <property type="entry name" value="Riboflavin_synthase_like"/>
    <property type="match status" value="1"/>
</dbReference>
<dbReference type="STRING" id="1457250.GCA_000755225_03478"/>
<evidence type="ECO:0000256" key="7">
    <source>
        <dbReference type="ARBA" id="ARBA00022737"/>
    </source>
</evidence>
<dbReference type="EC" id="2.5.1.9" evidence="3 8"/>
<accession>A0A4D6HAE7</accession>
<evidence type="ECO:0000313" key="11">
    <source>
        <dbReference type="EMBL" id="QCC50790.1"/>
    </source>
</evidence>
<dbReference type="PIRSF" id="PIRSF000498">
    <property type="entry name" value="Riboflavin_syn_A"/>
    <property type="match status" value="1"/>
</dbReference>
<gene>
    <name evidence="11" type="ORF">DV733_05810</name>
</gene>
<proteinExistence type="predicted"/>